<reference evidence="4 6" key="2">
    <citation type="journal article" date="2018" name="Plant J.">
        <title>The Physcomitrella patens chromosome-scale assembly reveals moss genome structure and evolution.</title>
        <authorList>
            <person name="Lang D."/>
            <person name="Ullrich K.K."/>
            <person name="Murat F."/>
            <person name="Fuchs J."/>
            <person name="Jenkins J."/>
            <person name="Haas F.B."/>
            <person name="Piednoel M."/>
            <person name="Gundlach H."/>
            <person name="Van Bel M."/>
            <person name="Meyberg R."/>
            <person name="Vives C."/>
            <person name="Morata J."/>
            <person name="Symeonidi A."/>
            <person name="Hiss M."/>
            <person name="Muchero W."/>
            <person name="Kamisugi Y."/>
            <person name="Saleh O."/>
            <person name="Blanc G."/>
            <person name="Decker E.L."/>
            <person name="van Gessel N."/>
            <person name="Grimwood J."/>
            <person name="Hayes R.D."/>
            <person name="Graham S.W."/>
            <person name="Gunter L.E."/>
            <person name="McDaniel S.F."/>
            <person name="Hoernstein S.N.W."/>
            <person name="Larsson A."/>
            <person name="Li F.W."/>
            <person name="Perroud P.F."/>
            <person name="Phillips J."/>
            <person name="Ranjan P."/>
            <person name="Rokshar D.S."/>
            <person name="Rothfels C.J."/>
            <person name="Schneider L."/>
            <person name="Shu S."/>
            <person name="Stevenson D.W."/>
            <person name="Thummler F."/>
            <person name="Tillich M."/>
            <person name="Villarreal Aguilar J.C."/>
            <person name="Widiez T."/>
            <person name="Wong G.K."/>
            <person name="Wymore A."/>
            <person name="Zhang Y."/>
            <person name="Zimmer A.D."/>
            <person name="Quatrano R.S."/>
            <person name="Mayer K.F.X."/>
            <person name="Goodstein D."/>
            <person name="Casacuberta J.M."/>
            <person name="Vandepoele K."/>
            <person name="Reski R."/>
            <person name="Cuming A.C."/>
            <person name="Tuskan G.A."/>
            <person name="Maumus F."/>
            <person name="Salse J."/>
            <person name="Schmutz J."/>
            <person name="Rensing S.A."/>
        </authorList>
    </citation>
    <scope>NUCLEOTIDE SEQUENCE [LARGE SCALE GENOMIC DNA]</scope>
    <source>
        <strain evidence="5 6">cv. Gransden 2004</strain>
    </source>
</reference>
<feature type="domain" description="PhoD-like phosphatase metallophosphatase" evidence="3">
    <location>
        <begin position="50"/>
        <end position="302"/>
    </location>
</feature>
<organism evidence="4">
    <name type="scientific">Physcomitrium patens</name>
    <name type="common">Spreading-leaved earth moss</name>
    <name type="synonym">Physcomitrella patens</name>
    <dbReference type="NCBI Taxonomy" id="3218"/>
    <lineage>
        <taxon>Eukaryota</taxon>
        <taxon>Viridiplantae</taxon>
        <taxon>Streptophyta</taxon>
        <taxon>Embryophyta</taxon>
        <taxon>Bryophyta</taxon>
        <taxon>Bryophytina</taxon>
        <taxon>Bryopsida</taxon>
        <taxon>Funariidae</taxon>
        <taxon>Funariales</taxon>
        <taxon>Funariaceae</taxon>
        <taxon>Physcomitrium</taxon>
    </lineage>
</organism>
<dbReference type="SUPFAM" id="SSF56300">
    <property type="entry name" value="Metallo-dependent phosphatases"/>
    <property type="match status" value="1"/>
</dbReference>
<keyword evidence="1" id="KW-0812">Transmembrane</keyword>
<feature type="chain" id="PRO_5043158294" description="PhoD-like phosphatase metallophosphatase domain-containing protein" evidence="2">
    <location>
        <begin position="40"/>
        <end position="471"/>
    </location>
</feature>
<dbReference type="PANTHER" id="PTHR33987">
    <property type="entry name" value="CALCINEURIN-LIKE METALLO-PHOSPHOESTERASE SUPERFAMILY PROTEIN"/>
    <property type="match status" value="1"/>
</dbReference>
<accession>A0A2K1KIY8</accession>
<dbReference type="RefSeq" id="XP_024375057.1">
    <property type="nucleotide sequence ID" value="XM_024519289.2"/>
</dbReference>
<reference evidence="4 6" key="1">
    <citation type="journal article" date="2008" name="Science">
        <title>The Physcomitrella genome reveals evolutionary insights into the conquest of land by plants.</title>
        <authorList>
            <person name="Rensing S."/>
            <person name="Lang D."/>
            <person name="Zimmer A."/>
            <person name="Terry A."/>
            <person name="Salamov A."/>
            <person name="Shapiro H."/>
            <person name="Nishiyama T."/>
            <person name="Perroud P.-F."/>
            <person name="Lindquist E."/>
            <person name="Kamisugi Y."/>
            <person name="Tanahashi T."/>
            <person name="Sakakibara K."/>
            <person name="Fujita T."/>
            <person name="Oishi K."/>
            <person name="Shin-I T."/>
            <person name="Kuroki Y."/>
            <person name="Toyoda A."/>
            <person name="Suzuki Y."/>
            <person name="Hashimoto A."/>
            <person name="Yamaguchi K."/>
            <person name="Sugano A."/>
            <person name="Kohara Y."/>
            <person name="Fujiyama A."/>
            <person name="Anterola A."/>
            <person name="Aoki S."/>
            <person name="Ashton N."/>
            <person name="Barbazuk W.B."/>
            <person name="Barker E."/>
            <person name="Bennetzen J."/>
            <person name="Bezanilla M."/>
            <person name="Blankenship R."/>
            <person name="Cho S.H."/>
            <person name="Dutcher S."/>
            <person name="Estelle M."/>
            <person name="Fawcett J.A."/>
            <person name="Gundlach H."/>
            <person name="Hanada K."/>
            <person name="Heyl A."/>
            <person name="Hicks K.A."/>
            <person name="Hugh J."/>
            <person name="Lohr M."/>
            <person name="Mayer K."/>
            <person name="Melkozernov A."/>
            <person name="Murata T."/>
            <person name="Nelson D."/>
            <person name="Pils B."/>
            <person name="Prigge M."/>
            <person name="Reiss B."/>
            <person name="Renner T."/>
            <person name="Rombauts S."/>
            <person name="Rushton P."/>
            <person name="Sanderfoot A."/>
            <person name="Schween G."/>
            <person name="Shiu S.-H."/>
            <person name="Stueber K."/>
            <person name="Theodoulou F.L."/>
            <person name="Tu H."/>
            <person name="Van de Peer Y."/>
            <person name="Verrier P.J."/>
            <person name="Waters E."/>
            <person name="Wood A."/>
            <person name="Yang L."/>
            <person name="Cove D."/>
            <person name="Cuming A."/>
            <person name="Hasebe M."/>
            <person name="Lucas S."/>
            <person name="Mishler D.B."/>
            <person name="Reski R."/>
            <person name="Grigoriev I."/>
            <person name="Quatrano R.S."/>
            <person name="Boore J.L."/>
        </authorList>
    </citation>
    <scope>NUCLEOTIDE SEQUENCE [LARGE SCALE GENOMIC DNA]</scope>
    <source>
        <strain evidence="5 6">cv. Gransden 2004</strain>
    </source>
</reference>
<proteinExistence type="predicted"/>
<evidence type="ECO:0000256" key="1">
    <source>
        <dbReference type="SAM" id="Phobius"/>
    </source>
</evidence>
<reference evidence="5" key="3">
    <citation type="submission" date="2020-12" db="UniProtKB">
        <authorList>
            <consortium name="EnsemblPlants"/>
        </authorList>
    </citation>
    <scope>IDENTIFICATION</scope>
</reference>
<evidence type="ECO:0000313" key="4">
    <source>
        <dbReference type="EMBL" id="PNR53741.1"/>
    </source>
</evidence>
<evidence type="ECO:0000256" key="2">
    <source>
        <dbReference type="SAM" id="SignalP"/>
    </source>
</evidence>
<dbReference type="Gene3D" id="3.60.21.70">
    <property type="entry name" value="PhoD-like phosphatase"/>
    <property type="match status" value="1"/>
</dbReference>
<evidence type="ECO:0000313" key="5">
    <source>
        <dbReference type="EnsemblPlants" id="Pp3c5_8650V3.1"/>
    </source>
</evidence>
<dbReference type="Proteomes" id="UP000006727">
    <property type="component" value="Chromosome 5"/>
</dbReference>
<dbReference type="FunCoup" id="A0A2K1KIY8">
    <property type="interactions" value="253"/>
</dbReference>
<dbReference type="OMA" id="EHGFETW"/>
<dbReference type="EMBL" id="ABEU02000005">
    <property type="protein sequence ID" value="PNR53741.1"/>
    <property type="molecule type" value="Genomic_DNA"/>
</dbReference>
<gene>
    <name evidence="5" type="primary">LOC112282089</name>
    <name evidence="4" type="ORF">PHYPA_007416</name>
</gene>
<dbReference type="Pfam" id="PF09423">
    <property type="entry name" value="PhoD"/>
    <property type="match status" value="1"/>
</dbReference>
<dbReference type="Gramene" id="Pp3c5_8650V3.3">
    <property type="protein sequence ID" value="Pp3c5_8650V3.3"/>
    <property type="gene ID" value="Pp3c5_8650"/>
</dbReference>
<keyword evidence="1" id="KW-1133">Transmembrane helix</keyword>
<dbReference type="AlphaFoldDB" id="A0A2K1KIY8"/>
<dbReference type="STRING" id="3218.A0A2K1KIY8"/>
<dbReference type="PaxDb" id="3218-PP1S64_57V6.1"/>
<feature type="transmembrane region" description="Helical" evidence="1">
    <location>
        <begin position="430"/>
        <end position="456"/>
    </location>
</feature>
<dbReference type="Gramene" id="Pp3c5_8650V3.1">
    <property type="protein sequence ID" value="Pp3c5_8650V3.1"/>
    <property type="gene ID" value="Pp3c5_8650"/>
</dbReference>
<feature type="signal peptide" evidence="2">
    <location>
        <begin position="1"/>
        <end position="39"/>
    </location>
</feature>
<keyword evidence="2" id="KW-0732">Signal</keyword>
<dbReference type="InterPro" id="IPR018946">
    <property type="entry name" value="PhoD-like_MPP"/>
</dbReference>
<dbReference type="PANTHER" id="PTHR33987:SF1">
    <property type="entry name" value="CALCINEURIN-LIKE METALLO-PHOSPHOESTERASE SUPERFAMILY PROTEIN"/>
    <property type="match status" value="1"/>
</dbReference>
<keyword evidence="1" id="KW-0472">Membrane</keyword>
<sequence>MKQGMASKERSNVRPNLSCWLWLVGILLVLHLLIMEARGAHSAEPLTRIAFGSCANQSAPQPIWDAVLELDPNLFIFLGDNIYADIKQPNKMVGRERTVGPFKNIPRFWAVSPEELKLKYDLLKHGQPGYVALRKKTQIVGTWDDHDYGLNDAGKEYEGKDASQQLMLDFLDEAPDSQRRKQQGVYAAYTYGPVGKKVKVILLDTRYHRDPLRSDGTMLGETQWRWFEHELQNSDAQIHIIGSSIQVVSNFSAMSQPFFSMESWGMFPSERSRLYAVLRDTNTSGVLFISGDVHFGEISRFDCGLTYPVYDITSSGLTEAVEEKYAFPFSIALALGGWVLPQTMRVHNSRCTTNTCVYGHANFGTFEIDWDANPVIIDANVRDIHGNPVLGETIKLSELQPGYFKSQAVRGRHVKRHCTLESELPWYRKYILAITFIGTLTVSVGTLLMLLVLIAVRLTRRTVRSLTFKED</sequence>
<dbReference type="OrthoDB" id="10266805at2759"/>
<keyword evidence="6" id="KW-1185">Reference proteome</keyword>
<name>A0A2K1KIY8_PHYPA</name>
<dbReference type="EnsemblPlants" id="Pp3c5_8650V3.3">
    <property type="protein sequence ID" value="Pp3c5_8650V3.3"/>
    <property type="gene ID" value="Pp3c5_8650"/>
</dbReference>
<evidence type="ECO:0000313" key="6">
    <source>
        <dbReference type="Proteomes" id="UP000006727"/>
    </source>
</evidence>
<dbReference type="CDD" id="cd07389">
    <property type="entry name" value="MPP_PhoD"/>
    <property type="match status" value="1"/>
</dbReference>
<dbReference type="EnsemblPlants" id="Pp3c5_8650V3.1">
    <property type="protein sequence ID" value="Pp3c5_8650V3.1"/>
    <property type="gene ID" value="Pp3c5_8650"/>
</dbReference>
<dbReference type="GeneID" id="112282089"/>
<dbReference type="InterPro" id="IPR038607">
    <property type="entry name" value="PhoD-like_sf"/>
</dbReference>
<dbReference type="InterPro" id="IPR029052">
    <property type="entry name" value="Metallo-depent_PP-like"/>
</dbReference>
<evidence type="ECO:0000259" key="3">
    <source>
        <dbReference type="Pfam" id="PF09423"/>
    </source>
</evidence>
<protein>
    <recommendedName>
        <fullName evidence="3">PhoD-like phosphatase metallophosphatase domain-containing protein</fullName>
    </recommendedName>
</protein>